<evidence type="ECO:0000256" key="1">
    <source>
        <dbReference type="SAM" id="MobiDB-lite"/>
    </source>
</evidence>
<feature type="region of interest" description="Disordered" evidence="1">
    <location>
        <begin position="1"/>
        <end position="35"/>
    </location>
</feature>
<organism evidence="2 3">
    <name type="scientific">Wenxinia saemankumensis</name>
    <dbReference type="NCBI Taxonomy" id="1447782"/>
    <lineage>
        <taxon>Bacteria</taxon>
        <taxon>Pseudomonadati</taxon>
        <taxon>Pseudomonadota</taxon>
        <taxon>Alphaproteobacteria</taxon>
        <taxon>Rhodobacterales</taxon>
        <taxon>Roseobacteraceae</taxon>
        <taxon>Wenxinia</taxon>
    </lineage>
</organism>
<keyword evidence="3" id="KW-1185">Reference proteome</keyword>
<protein>
    <submittedName>
        <fullName evidence="2">Protein ImuA</fullName>
    </submittedName>
</protein>
<proteinExistence type="predicted"/>
<sequence length="236" mass="25145">MSCTPPDPASPLADLPAPRQPSRLRQKGDRPMGTLSEVFSDSAADGAATGFVLAQLPLDGPVLWVQDRLSRREAGMPCMAGLPEGFDPIYVTVPRPVDVLWALEQGLGAAGLVGAIGEVWGDPPQLDFTASKRLALRAEAQGVPCWLMRRAATPALSAARERWRVGSLPSLPDPDDSRAPGQPLWRAELFRSRFRAPASWVARHEEERGLVLEHGIEAGREAAPGGGPEADIAAGP</sequence>
<evidence type="ECO:0000313" key="3">
    <source>
        <dbReference type="Proteomes" id="UP000184292"/>
    </source>
</evidence>
<name>A0A1M6AYP8_9RHOB</name>
<dbReference type="RefSeq" id="WP_073326389.1">
    <property type="nucleotide sequence ID" value="NZ_FQYO01000001.1"/>
</dbReference>
<reference evidence="2 3" key="1">
    <citation type="submission" date="2016-11" db="EMBL/GenBank/DDBJ databases">
        <authorList>
            <person name="Jaros S."/>
            <person name="Januszkiewicz K."/>
            <person name="Wedrychowicz H."/>
        </authorList>
    </citation>
    <scope>NUCLEOTIDE SEQUENCE [LARGE SCALE GENOMIC DNA]</scope>
    <source>
        <strain evidence="2 3">DSM 100565</strain>
    </source>
</reference>
<dbReference type="EMBL" id="FQYO01000001">
    <property type="protein sequence ID" value="SHI41557.1"/>
    <property type="molecule type" value="Genomic_DNA"/>
</dbReference>
<dbReference type="Proteomes" id="UP000184292">
    <property type="component" value="Unassembled WGS sequence"/>
</dbReference>
<accession>A0A1M6AYP8</accession>
<evidence type="ECO:0000313" key="2">
    <source>
        <dbReference type="EMBL" id="SHI41557.1"/>
    </source>
</evidence>
<dbReference type="InterPro" id="IPR027417">
    <property type="entry name" value="P-loop_NTPase"/>
</dbReference>
<dbReference type="STRING" id="1447782.SAMN05444417_0692"/>
<dbReference type="Gene3D" id="3.40.50.300">
    <property type="entry name" value="P-loop containing nucleotide triphosphate hydrolases"/>
    <property type="match status" value="1"/>
</dbReference>
<gene>
    <name evidence="2" type="ORF">SAMN05444417_0692</name>
</gene>
<dbReference type="AlphaFoldDB" id="A0A1M6AYP8"/>